<proteinExistence type="predicted"/>
<accession>A0ACC1REL0</accession>
<protein>
    <submittedName>
        <fullName evidence="1">Uncharacterized protein</fullName>
    </submittedName>
</protein>
<evidence type="ECO:0000313" key="1">
    <source>
        <dbReference type="EMBL" id="KAJ3515669.1"/>
    </source>
</evidence>
<dbReference type="Proteomes" id="UP001148629">
    <property type="component" value="Unassembled WGS sequence"/>
</dbReference>
<comment type="caution">
    <text evidence="1">The sequence shown here is derived from an EMBL/GenBank/DDBJ whole genome shotgun (WGS) entry which is preliminary data.</text>
</comment>
<dbReference type="EMBL" id="JANRMS010003736">
    <property type="protein sequence ID" value="KAJ3515669.1"/>
    <property type="molecule type" value="Genomic_DNA"/>
</dbReference>
<reference evidence="1" key="1">
    <citation type="submission" date="2022-08" db="EMBL/GenBank/DDBJ databases">
        <title>Genome Sequence of Fusarium decemcellulare.</title>
        <authorList>
            <person name="Buettner E."/>
        </authorList>
    </citation>
    <scope>NUCLEOTIDE SEQUENCE</scope>
    <source>
        <strain evidence="1">Babe19</strain>
    </source>
</reference>
<evidence type="ECO:0000313" key="2">
    <source>
        <dbReference type="Proteomes" id="UP001148629"/>
    </source>
</evidence>
<gene>
    <name evidence="1" type="ORF">NM208_g14936</name>
</gene>
<keyword evidence="2" id="KW-1185">Reference proteome</keyword>
<organism evidence="1 2">
    <name type="scientific">Fusarium decemcellulare</name>
    <dbReference type="NCBI Taxonomy" id="57161"/>
    <lineage>
        <taxon>Eukaryota</taxon>
        <taxon>Fungi</taxon>
        <taxon>Dikarya</taxon>
        <taxon>Ascomycota</taxon>
        <taxon>Pezizomycotina</taxon>
        <taxon>Sordariomycetes</taxon>
        <taxon>Hypocreomycetidae</taxon>
        <taxon>Hypocreales</taxon>
        <taxon>Nectriaceae</taxon>
        <taxon>Fusarium</taxon>
        <taxon>Fusarium decemcellulare species complex</taxon>
    </lineage>
</organism>
<sequence length="473" mass="52692">MSQMVDIASATLRWSMQPDDNTEKAYALAYWSRRYEDLGLELDPDQETMSQGHVGRVLPHHEKPQRDCLSTITNHPKTPPGSCSTPSQRVVPRHTNSQWIWRRKLCVPCHFSSMAPSGSQTRTHIARVRPYENRYPHANMPRVAGTDGPAASTIIKCRGLLRDIATNLGTTVDNLDEVNCDSQGFLRALKAILEQRGINNLDGLAPVLDEIRVFKEKRKAGGASKGSSHGDHWQPWEANQVLNRAPPPALQVSSPGNVTGDDDQAELAPPLPYVRLVAINAEDAMLMRISVWPSDATQAGKGIGLLTADELLGLQEKLGLGLCCCHGVNELKRQAEAMEERAKEREERAQEQQSGGKTKRKSSGKTRRKSTASMPAQDEESDEESGTELAALAQDEQEVVFVHHAVVSMLWALATGRVAVSWHKWDWVQEKIDSDSLLTYLSNIEESRVIIFTLFDNHQWGARDLHTFYDKRG</sequence>
<name>A0ACC1REL0_9HYPO</name>